<evidence type="ECO:0000256" key="2">
    <source>
        <dbReference type="RuleBase" id="RU000487"/>
    </source>
</evidence>
<comment type="caution">
    <text evidence="3">The sequence shown here is derived from an EMBL/GenBank/DDBJ whole genome shotgun (WGS) entry which is preliminary data.</text>
</comment>
<dbReference type="SUPFAM" id="SSF53067">
    <property type="entry name" value="Actin-like ATPase domain"/>
    <property type="match status" value="2"/>
</dbReference>
<comment type="function">
    <text evidence="1">Actins are highly conserved proteins that are involved in various types of cell motility and are ubiquitously expressed in all eukaryotic cells.</text>
</comment>
<evidence type="ECO:0000313" key="4">
    <source>
        <dbReference type="Proteomes" id="UP000078046"/>
    </source>
</evidence>
<name>A0A177B5Z7_9BILA</name>
<proteinExistence type="inferred from homology"/>
<dbReference type="Proteomes" id="UP000078046">
    <property type="component" value="Unassembled WGS sequence"/>
</dbReference>
<dbReference type="InterPro" id="IPR004000">
    <property type="entry name" value="Actin"/>
</dbReference>
<dbReference type="FunFam" id="3.30.420.40:FF:000502">
    <property type="entry name" value="Actin-Related Proteins"/>
    <property type="match status" value="1"/>
</dbReference>
<dbReference type="EMBL" id="LWCA01000240">
    <property type="protein sequence ID" value="OAF69708.1"/>
    <property type="molecule type" value="Genomic_DNA"/>
</dbReference>
<evidence type="ECO:0008006" key="5">
    <source>
        <dbReference type="Google" id="ProtNLM"/>
    </source>
</evidence>
<dbReference type="AlphaFoldDB" id="A0A177B5Z7"/>
<dbReference type="CDD" id="cd10216">
    <property type="entry name" value="ASKHA_NBD_Arp1"/>
    <property type="match status" value="1"/>
</dbReference>
<dbReference type="InterPro" id="IPR020902">
    <property type="entry name" value="Actin/actin-like_CS"/>
</dbReference>
<accession>A0A177B5Z7</accession>
<gene>
    <name evidence="3" type="ORF">A3Q56_02563</name>
</gene>
<dbReference type="Pfam" id="PF00022">
    <property type="entry name" value="Actin"/>
    <property type="match status" value="1"/>
</dbReference>
<reference evidence="3 4" key="1">
    <citation type="submission" date="2016-04" db="EMBL/GenBank/DDBJ databases">
        <title>The genome of Intoshia linei affirms orthonectids as highly simplified spiralians.</title>
        <authorList>
            <person name="Mikhailov K.V."/>
            <person name="Slusarev G.S."/>
            <person name="Nikitin M.A."/>
            <person name="Logacheva M.D."/>
            <person name="Penin A."/>
            <person name="Aleoshin V."/>
            <person name="Panchin Y.V."/>
        </authorList>
    </citation>
    <scope>NUCLEOTIDE SEQUENCE [LARGE SCALE GENOMIC DNA]</scope>
    <source>
        <strain evidence="3">Intl2013</strain>
        <tissue evidence="3">Whole animal</tissue>
    </source>
</reference>
<keyword evidence="4" id="KW-1185">Reference proteome</keyword>
<evidence type="ECO:0000256" key="1">
    <source>
        <dbReference type="ARBA" id="ARBA00003520"/>
    </source>
</evidence>
<dbReference type="PRINTS" id="PR00190">
    <property type="entry name" value="ACTIN"/>
</dbReference>
<sequence>MTDVCNGKEIIKCMYCTYPPLNTLSIPYSKYLFDEYLQIEKIDELSRKFWLLYVRIIQAIICVDENTPQTCIDKLALYFAELDGFKSCIFELILVPFYMHFKNILNDEEITIYFKINRWIIDQTVIKMRQKRHNVESNIEYSFLKSCAFNEFIFDKNSQITHSNYYSIMKRLIENTTKFEHNFKKAITYLESRAIKFISLANNVNKDVIKHVENKLKKDKIIKTSNPMLSQMYGQSSSRLSNISVISEANENLEMKYIENIESVSPQIQKKILLKNIDDTRSLRSEPYFRTSISESVQSCSVVTGRPKYNRAMIGSLEENEFFGPTAEKNRGLLSIKYPMEHGMVTNWSDMEKIWEYTYGKDQLDVFSGEHPVLITEAPLNPMKNREKMAEIFFETFNVPAFYVTMQAVLSLYATGKITGVVLDSGDGVTHVVPMFSGFAMNHAITRSDIAGRDITDYLKLLLRKEGHFFSTTAEFEILKILKEKKCYVQEDLKFNNDTVTDLETYILPDRSQIELRSCCHKAPELLFRPNLIASEYDSVTQLLNYSINRCDMDIREELYSNIILSGGSTMFKGFGNRLLKEMKVVAPKDTKIKITAPFNRMYTNWIGGSILGSLEAFKKMWLSKEDYKSEGFRAVHKYFL</sequence>
<dbReference type="PROSITE" id="PS01132">
    <property type="entry name" value="ACTINS_ACT_LIKE"/>
    <property type="match status" value="1"/>
</dbReference>
<dbReference type="Gene3D" id="3.30.420.40">
    <property type="match status" value="2"/>
</dbReference>
<organism evidence="3 4">
    <name type="scientific">Intoshia linei</name>
    <dbReference type="NCBI Taxonomy" id="1819745"/>
    <lineage>
        <taxon>Eukaryota</taxon>
        <taxon>Metazoa</taxon>
        <taxon>Spiralia</taxon>
        <taxon>Lophotrochozoa</taxon>
        <taxon>Mesozoa</taxon>
        <taxon>Orthonectida</taxon>
        <taxon>Rhopaluridae</taxon>
        <taxon>Intoshia</taxon>
    </lineage>
</organism>
<protein>
    <recommendedName>
        <fullName evidence="5">Actin</fullName>
    </recommendedName>
</protein>
<dbReference type="Gene3D" id="3.90.640.10">
    <property type="entry name" value="Actin, Chain A, domain 4"/>
    <property type="match status" value="1"/>
</dbReference>
<dbReference type="PANTHER" id="PTHR11937">
    <property type="entry name" value="ACTIN"/>
    <property type="match status" value="1"/>
</dbReference>
<comment type="similarity">
    <text evidence="2">Belongs to the actin family.</text>
</comment>
<evidence type="ECO:0000313" key="3">
    <source>
        <dbReference type="EMBL" id="OAF69708.1"/>
    </source>
</evidence>
<dbReference type="OrthoDB" id="5132116at2759"/>
<dbReference type="InterPro" id="IPR043129">
    <property type="entry name" value="ATPase_NBD"/>
</dbReference>
<dbReference type="SMART" id="SM00268">
    <property type="entry name" value="ACTIN"/>
    <property type="match status" value="1"/>
</dbReference>